<reference evidence="2 3" key="1">
    <citation type="submission" date="2016-10" db="EMBL/GenBank/DDBJ databases">
        <authorList>
            <person name="de Groot N.N."/>
        </authorList>
    </citation>
    <scope>NUCLEOTIDE SEQUENCE [LARGE SCALE GENOMIC DNA]</scope>
    <source>
        <strain evidence="2 3">CGMCC 4.2022</strain>
    </source>
</reference>
<gene>
    <name evidence="2" type="ORF">SAMN05216259_11176</name>
</gene>
<dbReference type="OrthoDB" id="4310768at2"/>
<proteinExistence type="predicted"/>
<dbReference type="RefSeq" id="WP_093786600.1">
    <property type="nucleotide sequence ID" value="NZ_FNIE01000011.1"/>
</dbReference>
<dbReference type="EMBL" id="FNIE01000011">
    <property type="protein sequence ID" value="SDO62993.1"/>
    <property type="molecule type" value="Genomic_DNA"/>
</dbReference>
<feature type="region of interest" description="Disordered" evidence="1">
    <location>
        <begin position="18"/>
        <end position="62"/>
    </location>
</feature>
<dbReference type="STRING" id="310781.SAMN05216259_11176"/>
<evidence type="ECO:0000313" key="3">
    <source>
        <dbReference type="Proteomes" id="UP000199341"/>
    </source>
</evidence>
<keyword evidence="3" id="KW-1185">Reference proteome</keyword>
<accession>A0A1H0L4R1</accession>
<dbReference type="Proteomes" id="UP000199341">
    <property type="component" value="Unassembled WGS sequence"/>
</dbReference>
<organism evidence="2 3">
    <name type="scientific">Actinacidiphila guanduensis</name>
    <dbReference type="NCBI Taxonomy" id="310781"/>
    <lineage>
        <taxon>Bacteria</taxon>
        <taxon>Bacillati</taxon>
        <taxon>Actinomycetota</taxon>
        <taxon>Actinomycetes</taxon>
        <taxon>Kitasatosporales</taxon>
        <taxon>Streptomycetaceae</taxon>
        <taxon>Actinacidiphila</taxon>
    </lineage>
</organism>
<protein>
    <submittedName>
        <fullName evidence="2">Uncharacterized protein</fullName>
    </submittedName>
</protein>
<sequence>MLRPPPLVTTSVEGVTWDEGRQLNVKPDGTPWHTEPQAASCTDTNQDGKGDDVNDPYYAPAS</sequence>
<dbReference type="AlphaFoldDB" id="A0A1H0L4R1"/>
<name>A0A1H0L4R1_9ACTN</name>
<evidence type="ECO:0000256" key="1">
    <source>
        <dbReference type="SAM" id="MobiDB-lite"/>
    </source>
</evidence>
<evidence type="ECO:0000313" key="2">
    <source>
        <dbReference type="EMBL" id="SDO62993.1"/>
    </source>
</evidence>